<dbReference type="EMBL" id="FNFO01000011">
    <property type="protein sequence ID" value="SDM20563.1"/>
    <property type="molecule type" value="Genomic_DNA"/>
</dbReference>
<dbReference type="Gene3D" id="3.40.50.720">
    <property type="entry name" value="NAD(P)-binding Rossmann-like Domain"/>
    <property type="match status" value="1"/>
</dbReference>
<keyword evidence="3" id="KW-1185">Reference proteome</keyword>
<organism evidence="2 3">
    <name type="scientific">Catalinimonas alkaloidigena</name>
    <dbReference type="NCBI Taxonomy" id="1075417"/>
    <lineage>
        <taxon>Bacteria</taxon>
        <taxon>Pseudomonadati</taxon>
        <taxon>Bacteroidota</taxon>
        <taxon>Cytophagia</taxon>
        <taxon>Cytophagales</taxon>
        <taxon>Catalimonadaceae</taxon>
        <taxon>Catalinimonas</taxon>
    </lineage>
</organism>
<dbReference type="CDD" id="cd05269">
    <property type="entry name" value="TMR_SDR_a"/>
    <property type="match status" value="1"/>
</dbReference>
<dbReference type="Proteomes" id="UP000198510">
    <property type="component" value="Unassembled WGS sequence"/>
</dbReference>
<dbReference type="InterPro" id="IPR016040">
    <property type="entry name" value="NAD(P)-bd_dom"/>
</dbReference>
<evidence type="ECO:0000259" key="1">
    <source>
        <dbReference type="Pfam" id="PF13460"/>
    </source>
</evidence>
<evidence type="ECO:0000313" key="2">
    <source>
        <dbReference type="EMBL" id="SDM20563.1"/>
    </source>
</evidence>
<dbReference type="Pfam" id="PF13460">
    <property type="entry name" value="NAD_binding_10"/>
    <property type="match status" value="1"/>
</dbReference>
<proteinExistence type="predicted"/>
<dbReference type="PANTHER" id="PTHR43162:SF1">
    <property type="entry name" value="PRESTALK A DIFFERENTIATION PROTEIN A"/>
    <property type="match status" value="1"/>
</dbReference>
<dbReference type="RefSeq" id="WP_089686642.1">
    <property type="nucleotide sequence ID" value="NZ_FNFO01000011.1"/>
</dbReference>
<dbReference type="STRING" id="1075417.SAMN05421823_111101"/>
<dbReference type="InterPro" id="IPR036291">
    <property type="entry name" value="NAD(P)-bd_dom_sf"/>
</dbReference>
<dbReference type="OrthoDB" id="1490291at2"/>
<name>A0A1G9RBE5_9BACT</name>
<dbReference type="PANTHER" id="PTHR43162">
    <property type="match status" value="1"/>
</dbReference>
<dbReference type="Gene3D" id="3.90.25.10">
    <property type="entry name" value="UDP-galactose 4-epimerase, domain 1"/>
    <property type="match status" value="1"/>
</dbReference>
<accession>A0A1G9RBE5</accession>
<sequence>MILITGASGRVSSRLAELLSEQKQPLRLMTRHPHHLSTHVQGEIIQGDYQDPTSLTMAFAGIERAFVVSGHAAPGERAKLHRNAFEAAAQAGVKHVIYLSFQGASPTSKFPLGRDHAESEAYLKATGVPHTILRDSMYLDMLPELFNEEGVLRAPAGDGAAAFVSREDVSRVAAAVLLDPPLSSATYDVTGPEPVTLQEAAGRLSVLVGRELRYEDESLEQAQAWRRNLASELWEVDVWTGSYEALAAGELAHVTDTVLNWTKQPPAHLESYFNAHPHLLDPLRK</sequence>
<feature type="domain" description="NAD(P)-binding" evidence="1">
    <location>
        <begin position="6"/>
        <end position="180"/>
    </location>
</feature>
<evidence type="ECO:0000313" key="3">
    <source>
        <dbReference type="Proteomes" id="UP000198510"/>
    </source>
</evidence>
<protein>
    <submittedName>
        <fullName evidence="2">Uncharacterized conserved protein YbjT, contains NAD(P)-binding and DUF2867 domains</fullName>
    </submittedName>
</protein>
<gene>
    <name evidence="2" type="ORF">SAMN05421823_111101</name>
</gene>
<dbReference type="SUPFAM" id="SSF51735">
    <property type="entry name" value="NAD(P)-binding Rossmann-fold domains"/>
    <property type="match status" value="1"/>
</dbReference>
<reference evidence="2 3" key="1">
    <citation type="submission" date="2016-10" db="EMBL/GenBank/DDBJ databases">
        <authorList>
            <person name="de Groot N.N."/>
        </authorList>
    </citation>
    <scope>NUCLEOTIDE SEQUENCE [LARGE SCALE GENOMIC DNA]</scope>
    <source>
        <strain evidence="2 3">DSM 25186</strain>
    </source>
</reference>
<dbReference type="AlphaFoldDB" id="A0A1G9RBE5"/>
<dbReference type="InterPro" id="IPR051604">
    <property type="entry name" value="Ergot_Alk_Oxidoreductase"/>
</dbReference>